<feature type="domain" description="Serine aminopeptidase S33" evidence="1">
    <location>
        <begin position="31"/>
        <end position="134"/>
    </location>
</feature>
<evidence type="ECO:0000313" key="2">
    <source>
        <dbReference type="EMBL" id="MIK95246.1"/>
    </source>
</evidence>
<protein>
    <submittedName>
        <fullName evidence="2">Alpha/beta fold hydrolase</fullName>
    </submittedName>
</protein>
<dbReference type="InterPro" id="IPR022742">
    <property type="entry name" value="Hydrolase_4"/>
</dbReference>
<accession>A0A402QCJ7</accession>
<proteinExistence type="predicted"/>
<dbReference type="InterPro" id="IPR029058">
    <property type="entry name" value="AB_hydrolase_fold"/>
</dbReference>
<gene>
    <name evidence="2" type="ORF">KO51_28295</name>
</gene>
<dbReference type="Pfam" id="PF12146">
    <property type="entry name" value="Hydrolase_4"/>
    <property type="match status" value="1"/>
</dbReference>
<sequence length="284" mass="32629">MYNNSLTLKNITFLKEENLIIHSWIPNIIENVIIYIHGLQSHASWSWELALDFVDKNTAFFCLDRPGSGLTSNPHDEFASKECIISAYTSFFKYIYSLYPLVNKVAIGHCLGGSILTAILAKNPDLKKGLVGISIVSSWPGKMNSTLSEKDIKNILEDNSDILWSIPLLPEQFSSHDKYKNFIKNDSIAVRNIKRKSRKNIFAIEETYINKNNIHSDINSQYILSYHDPIINCELATNEYMKYYGDKGCLHYIGIADHYIPFTDYRNYLVNLIMNMFNFTKALT</sequence>
<dbReference type="Proteomes" id="UP000885283">
    <property type="component" value="Unassembled WGS sequence"/>
</dbReference>
<evidence type="ECO:0000313" key="3">
    <source>
        <dbReference type="Proteomes" id="UP000885283"/>
    </source>
</evidence>
<name>A0A402QCJ7_SALER</name>
<comment type="caution">
    <text evidence="2">The sequence shown here is derived from an EMBL/GenBank/DDBJ whole genome shotgun (WGS) entry which is preliminary data.</text>
</comment>
<dbReference type="EMBL" id="RSMR01000086">
    <property type="protein sequence ID" value="MIK95246.1"/>
    <property type="molecule type" value="Genomic_DNA"/>
</dbReference>
<organism evidence="2 3">
    <name type="scientific">Salmonella enterica</name>
    <name type="common">Salmonella choleraesuis</name>
    <dbReference type="NCBI Taxonomy" id="28901"/>
    <lineage>
        <taxon>Bacteria</taxon>
        <taxon>Pseudomonadati</taxon>
        <taxon>Pseudomonadota</taxon>
        <taxon>Gammaproteobacteria</taxon>
        <taxon>Enterobacterales</taxon>
        <taxon>Enterobacteriaceae</taxon>
        <taxon>Salmonella</taxon>
    </lineage>
</organism>
<dbReference type="SUPFAM" id="SSF53474">
    <property type="entry name" value="alpha/beta-Hydrolases"/>
    <property type="match status" value="1"/>
</dbReference>
<dbReference type="GO" id="GO:0016787">
    <property type="term" value="F:hydrolase activity"/>
    <property type="evidence" value="ECO:0007669"/>
    <property type="project" value="UniProtKB-KW"/>
</dbReference>
<reference evidence="2 3" key="1">
    <citation type="submission" date="2018-08" db="EMBL/GenBank/DDBJ databases">
        <authorList>
            <consortium name="GenomeTrakr network: Whole genome sequencing for foodborne pathogen traceback"/>
        </authorList>
    </citation>
    <scope>NUCLEOTIDE SEQUENCE [LARGE SCALE GENOMIC DNA]</scope>
    <source>
        <strain evidence="2 3">FLUFL-1338</strain>
    </source>
</reference>
<dbReference type="AlphaFoldDB" id="A0A402QCJ7"/>
<evidence type="ECO:0000259" key="1">
    <source>
        <dbReference type="Pfam" id="PF12146"/>
    </source>
</evidence>
<keyword evidence="2" id="KW-0378">Hydrolase</keyword>
<dbReference type="Gene3D" id="3.40.50.1820">
    <property type="entry name" value="alpha/beta hydrolase"/>
    <property type="match status" value="1"/>
</dbReference>